<dbReference type="Gene3D" id="3.30.2000.30">
    <property type="match status" value="1"/>
</dbReference>
<dbReference type="InterPro" id="IPR053745">
    <property type="entry name" value="Viral_Tail_Comp_sf"/>
</dbReference>
<dbReference type="Proteomes" id="UP001143486">
    <property type="component" value="Unassembled WGS sequence"/>
</dbReference>
<keyword evidence="2" id="KW-1185">Reference proteome</keyword>
<organism evidence="1 2">
    <name type="scientific">Maricaulis virginensis</name>
    <dbReference type="NCBI Taxonomy" id="144022"/>
    <lineage>
        <taxon>Bacteria</taxon>
        <taxon>Pseudomonadati</taxon>
        <taxon>Pseudomonadota</taxon>
        <taxon>Alphaproteobacteria</taxon>
        <taxon>Maricaulales</taxon>
        <taxon>Maricaulaceae</taxon>
        <taxon>Maricaulis</taxon>
    </lineage>
</organism>
<name>A0A9W6II54_9PROT</name>
<protein>
    <recommendedName>
        <fullName evidence="3">DUF3168 domain-containing protein</fullName>
    </recommendedName>
</protein>
<dbReference type="EMBL" id="BSFE01000001">
    <property type="protein sequence ID" value="GLK50703.1"/>
    <property type="molecule type" value="Genomic_DNA"/>
</dbReference>
<gene>
    <name evidence="1" type="ORF">GCM10017621_02110</name>
</gene>
<dbReference type="Pfam" id="PF11367">
    <property type="entry name" value="Tail_completion_gp17"/>
    <property type="match status" value="1"/>
</dbReference>
<proteinExistence type="predicted"/>
<reference evidence="1" key="1">
    <citation type="journal article" date="2014" name="Int. J. Syst. Evol. Microbiol.">
        <title>Complete genome sequence of Corynebacterium casei LMG S-19264T (=DSM 44701T), isolated from a smear-ripened cheese.</title>
        <authorList>
            <consortium name="US DOE Joint Genome Institute (JGI-PGF)"/>
            <person name="Walter F."/>
            <person name="Albersmeier A."/>
            <person name="Kalinowski J."/>
            <person name="Ruckert C."/>
        </authorList>
    </citation>
    <scope>NUCLEOTIDE SEQUENCE</scope>
    <source>
        <strain evidence="1">VKM B-1513</strain>
    </source>
</reference>
<dbReference type="InterPro" id="IPR021508">
    <property type="entry name" value="Gp17-like"/>
</dbReference>
<sequence>MSGPEAGLRAVIDAALKADPAIRAVLGDPVRLTARRDRRTPYPNASWGRIETVETGADGVALLECRLSLDIWCRDADPAELLGPLRTALAGFDIDLPEPWTLLSLLPAYSDVFATRDTDIRRGLIRLKAVMGRVG</sequence>
<dbReference type="RefSeq" id="WP_271185102.1">
    <property type="nucleotide sequence ID" value="NZ_BSFE01000001.1"/>
</dbReference>
<accession>A0A9W6II54</accession>
<comment type="caution">
    <text evidence="1">The sequence shown here is derived from an EMBL/GenBank/DDBJ whole genome shotgun (WGS) entry which is preliminary data.</text>
</comment>
<reference evidence="1" key="2">
    <citation type="submission" date="2023-01" db="EMBL/GenBank/DDBJ databases">
        <authorList>
            <person name="Sun Q."/>
            <person name="Evtushenko L."/>
        </authorList>
    </citation>
    <scope>NUCLEOTIDE SEQUENCE</scope>
    <source>
        <strain evidence="1">VKM B-1513</strain>
    </source>
</reference>
<dbReference type="AlphaFoldDB" id="A0A9W6II54"/>
<evidence type="ECO:0008006" key="3">
    <source>
        <dbReference type="Google" id="ProtNLM"/>
    </source>
</evidence>
<evidence type="ECO:0000313" key="1">
    <source>
        <dbReference type="EMBL" id="GLK50703.1"/>
    </source>
</evidence>
<evidence type="ECO:0000313" key="2">
    <source>
        <dbReference type="Proteomes" id="UP001143486"/>
    </source>
</evidence>